<proteinExistence type="predicted"/>
<gene>
    <name evidence="1" type="ORF">FRX31_012496</name>
</gene>
<accession>A0A7J6WLV5</accession>
<organism evidence="1 2">
    <name type="scientific">Thalictrum thalictroides</name>
    <name type="common">Rue-anemone</name>
    <name type="synonym">Anemone thalictroides</name>
    <dbReference type="NCBI Taxonomy" id="46969"/>
    <lineage>
        <taxon>Eukaryota</taxon>
        <taxon>Viridiplantae</taxon>
        <taxon>Streptophyta</taxon>
        <taxon>Embryophyta</taxon>
        <taxon>Tracheophyta</taxon>
        <taxon>Spermatophyta</taxon>
        <taxon>Magnoliopsida</taxon>
        <taxon>Ranunculales</taxon>
        <taxon>Ranunculaceae</taxon>
        <taxon>Thalictroideae</taxon>
        <taxon>Thalictrum</taxon>
    </lineage>
</organism>
<evidence type="ECO:0000313" key="2">
    <source>
        <dbReference type="Proteomes" id="UP000554482"/>
    </source>
</evidence>
<evidence type="ECO:0000313" key="1">
    <source>
        <dbReference type="EMBL" id="KAF5197917.1"/>
    </source>
</evidence>
<comment type="caution">
    <text evidence="1">The sequence shown here is derived from an EMBL/GenBank/DDBJ whole genome shotgun (WGS) entry which is preliminary data.</text>
</comment>
<dbReference type="AlphaFoldDB" id="A0A7J6WLV5"/>
<dbReference type="Proteomes" id="UP000554482">
    <property type="component" value="Unassembled WGS sequence"/>
</dbReference>
<sequence>MWLEDPNLGDPIKQWWETFELEGKASFVWWWKLKELKKKLKAMSKEVFGNIEVNIDERVERIELLDALEEDCVLDEHEPCEREFLRDGLKFLL</sequence>
<reference evidence="1 2" key="1">
    <citation type="submission" date="2020-06" db="EMBL/GenBank/DDBJ databases">
        <title>Transcriptomic and genomic resources for Thalictrum thalictroides and T. hernandezii: Facilitating candidate gene discovery in an emerging model plant lineage.</title>
        <authorList>
            <person name="Arias T."/>
            <person name="Riano-Pachon D.M."/>
            <person name="Di Stilio V.S."/>
        </authorList>
    </citation>
    <scope>NUCLEOTIDE SEQUENCE [LARGE SCALE GENOMIC DNA]</scope>
    <source>
        <strain evidence="2">cv. WT478/WT964</strain>
        <tissue evidence="1">Leaves</tissue>
    </source>
</reference>
<keyword evidence="2" id="KW-1185">Reference proteome</keyword>
<dbReference type="EMBL" id="JABWDY010014020">
    <property type="protein sequence ID" value="KAF5197917.1"/>
    <property type="molecule type" value="Genomic_DNA"/>
</dbReference>
<name>A0A7J6WLV5_THATH</name>
<protein>
    <submittedName>
        <fullName evidence="1">Uncharacterized protein</fullName>
    </submittedName>
</protein>